<gene>
    <name evidence="1" type="ORF">BCAL_1336</name>
</gene>
<evidence type="ECO:0000313" key="1">
    <source>
        <dbReference type="EMBL" id="KFI55320.1"/>
    </source>
</evidence>
<accession>A0A087A970</accession>
<proteinExistence type="predicted"/>
<name>A0A087A970_9BIFI</name>
<dbReference type="EMBL" id="JGYS01000006">
    <property type="protein sequence ID" value="KFI55320.1"/>
    <property type="molecule type" value="Genomic_DNA"/>
</dbReference>
<dbReference type="AlphaFoldDB" id="A0A087A970"/>
<reference evidence="1 2" key="1">
    <citation type="submission" date="2014-03" db="EMBL/GenBank/DDBJ databases">
        <title>Genomics of Bifidobacteria.</title>
        <authorList>
            <person name="Ventura M."/>
            <person name="Milani C."/>
            <person name="Lugli G.A."/>
        </authorList>
    </citation>
    <scope>NUCLEOTIDE SEQUENCE [LARGE SCALE GENOMIC DNA]</scope>
    <source>
        <strain evidence="1 2">DSM 23973</strain>
    </source>
</reference>
<sequence>MIASLSGCASGLPHLQAQVDDATALSVCESSYLAATSGGEGADGRPMMMRYLAARTAADAWTDVAVNCTGRFAEGTLHAAQTSYAAQKLASRLGLPALSPATVDYGDVVKLDIADKALDAIALAEDRAGFSIEVLAARKVNGATLAMSDNHKTAAQHLFSLSGTDKDPRRKVYTVDDLISHPDSISDPATGITANTVSVVEMNCAREYLDAISGALGESTSSSASTTGNESDAAIRASAKTLKWLSRVATARAWRAFDLGYPTFDAALFN</sequence>
<dbReference type="STRING" id="1437609.BCAL_1336"/>
<dbReference type="Proteomes" id="UP000029072">
    <property type="component" value="Unassembled WGS sequence"/>
</dbReference>
<comment type="caution">
    <text evidence="1">The sequence shown here is derived from an EMBL/GenBank/DDBJ whole genome shotgun (WGS) entry which is preliminary data.</text>
</comment>
<organism evidence="1 2">
    <name type="scientific">Bifidobacterium callitrichos DSM 23973</name>
    <dbReference type="NCBI Taxonomy" id="1437609"/>
    <lineage>
        <taxon>Bacteria</taxon>
        <taxon>Bacillati</taxon>
        <taxon>Actinomycetota</taxon>
        <taxon>Actinomycetes</taxon>
        <taxon>Bifidobacteriales</taxon>
        <taxon>Bifidobacteriaceae</taxon>
        <taxon>Bifidobacterium</taxon>
    </lineage>
</organism>
<dbReference type="eggNOG" id="ENOG5031XYD">
    <property type="taxonomic scope" value="Bacteria"/>
</dbReference>
<evidence type="ECO:0000313" key="2">
    <source>
        <dbReference type="Proteomes" id="UP000029072"/>
    </source>
</evidence>
<protein>
    <submittedName>
        <fullName evidence="1">Uncharacterized protein</fullName>
    </submittedName>
</protein>